<keyword evidence="4" id="KW-0539">Nucleus</keyword>
<dbReference type="GeneTree" id="ENSGT00940000165879"/>
<evidence type="ECO:0000256" key="1">
    <source>
        <dbReference type="ARBA" id="ARBA00004123"/>
    </source>
</evidence>
<reference evidence="9 10" key="1">
    <citation type="journal article" date="2011" name="Genome Biol. Evol.">
        <title>Integration of the genetic map and genome assembly of fugu facilitates insights into distinct features of genome evolution in teleosts and mammals.</title>
        <authorList>
            <person name="Kai W."/>
            <person name="Kikuchi K."/>
            <person name="Tohari S."/>
            <person name="Chew A.K."/>
            <person name="Tay A."/>
            <person name="Fujiwara A."/>
            <person name="Hosoya S."/>
            <person name="Suetake H."/>
            <person name="Naruse K."/>
            <person name="Brenner S."/>
            <person name="Suzuki Y."/>
            <person name="Venkatesh B."/>
        </authorList>
    </citation>
    <scope>NUCLEOTIDE SEQUENCE [LARGE SCALE GENOMIC DNA]</scope>
</reference>
<gene>
    <name evidence="9" type="primary">ik</name>
</gene>
<keyword evidence="5" id="KW-0175">Coiled coil</keyword>
<evidence type="ECO:0000256" key="3">
    <source>
        <dbReference type="ARBA" id="ARBA00022737"/>
    </source>
</evidence>
<evidence type="ECO:0000256" key="6">
    <source>
        <dbReference type="SAM" id="MobiDB-lite"/>
    </source>
</evidence>
<dbReference type="InterPro" id="IPR039896">
    <property type="entry name" value="Red-like"/>
</dbReference>
<feature type="coiled-coil region" evidence="5">
    <location>
        <begin position="169"/>
        <end position="196"/>
    </location>
</feature>
<dbReference type="Ensembl" id="ENSTRUT00000090995.1">
    <property type="protein sequence ID" value="ENSTRUP00000075877.1"/>
    <property type="gene ID" value="ENSTRUG00000006273.3"/>
</dbReference>
<protein>
    <recommendedName>
        <fullName evidence="11">IK cytokine</fullName>
    </recommendedName>
</protein>
<evidence type="ECO:0000259" key="8">
    <source>
        <dbReference type="Pfam" id="PF07808"/>
    </source>
</evidence>
<dbReference type="Pfam" id="PF07807">
    <property type="entry name" value="RED_C"/>
    <property type="match status" value="1"/>
</dbReference>
<reference evidence="9" key="3">
    <citation type="submission" date="2025-09" db="UniProtKB">
        <authorList>
            <consortium name="Ensembl"/>
        </authorList>
    </citation>
    <scope>IDENTIFICATION</scope>
</reference>
<name>A0A674NQ74_TAKRU</name>
<feature type="compositionally biased region" description="Basic and acidic residues" evidence="6">
    <location>
        <begin position="300"/>
        <end position="332"/>
    </location>
</feature>
<dbReference type="InterPro" id="IPR012492">
    <property type="entry name" value="RED_C"/>
</dbReference>
<evidence type="ECO:0000259" key="7">
    <source>
        <dbReference type="Pfam" id="PF07807"/>
    </source>
</evidence>
<evidence type="ECO:0008006" key="11">
    <source>
        <dbReference type="Google" id="ProtNLM"/>
    </source>
</evidence>
<organism evidence="9 10">
    <name type="scientific">Takifugu rubripes</name>
    <name type="common">Japanese pufferfish</name>
    <name type="synonym">Fugu rubripes</name>
    <dbReference type="NCBI Taxonomy" id="31033"/>
    <lineage>
        <taxon>Eukaryota</taxon>
        <taxon>Metazoa</taxon>
        <taxon>Chordata</taxon>
        <taxon>Craniata</taxon>
        <taxon>Vertebrata</taxon>
        <taxon>Euteleostomi</taxon>
        <taxon>Actinopterygii</taxon>
        <taxon>Neopterygii</taxon>
        <taxon>Teleostei</taxon>
        <taxon>Neoteleostei</taxon>
        <taxon>Acanthomorphata</taxon>
        <taxon>Eupercaria</taxon>
        <taxon>Tetraodontiformes</taxon>
        <taxon>Tetradontoidea</taxon>
        <taxon>Tetraodontidae</taxon>
        <taxon>Takifugu</taxon>
    </lineage>
</organism>
<dbReference type="GO" id="GO:0005634">
    <property type="term" value="C:nucleus"/>
    <property type="evidence" value="ECO:0007669"/>
    <property type="project" value="UniProtKB-SubCell"/>
</dbReference>
<evidence type="ECO:0000313" key="10">
    <source>
        <dbReference type="Proteomes" id="UP000005226"/>
    </source>
</evidence>
<proteinExistence type="inferred from homology"/>
<sequence length="500" mass="57774">MPETESYSNPLAPEGHDVDDHRGAAQSKLTNDDFRKLLMTPRATPSSAPPSKSRHHEMPRDYNEDEDPAARRRKKKSYYAKLRQQEMERERELAEKYRDRARERRDGVNKDYEETELISTTANYRAVGPTAEADKSAAEKRRQLIQESKFLGGDMEHTHLVKGLDFALLQKVRAEITSKEKEEEDMMEKVQKERNELFLPGRMAYVVDLDDEFTDTDIPTTLIRSKADCPSMEAQTTLTTNDIVISKLTQILSYLRQGTRHKKLKKKDKGNVVSAATPRDKYIFDDVGDYILSSSASSKPPKDKDRHRERDRDREEDSKSRRHAYFEKPRGDEHQVCDNNRLSFFPVWPSSVREQIKIINEKFAGAAGTQRDSGKEQLGDFFGGSNSYAECYPATLDDLAVDSDEEVDYSKMDQGNKKGPLGRWDFDTQEEYSDYMNNKEALPKAAFQYGIKMSEGRKTRRFKETNEKAELDRQWKKISAIIEKRKKMEADGVDVKRPKY</sequence>
<evidence type="ECO:0000256" key="5">
    <source>
        <dbReference type="SAM" id="Coils"/>
    </source>
</evidence>
<dbReference type="AlphaFoldDB" id="A0A674NQ74"/>
<reference evidence="9" key="2">
    <citation type="submission" date="2025-08" db="UniProtKB">
        <authorList>
            <consortium name="Ensembl"/>
        </authorList>
    </citation>
    <scope>IDENTIFICATION</scope>
</reference>
<comment type="subcellular location">
    <subcellularLocation>
        <location evidence="1">Nucleus</location>
    </subcellularLocation>
</comment>
<keyword evidence="10" id="KW-1185">Reference proteome</keyword>
<feature type="compositionally biased region" description="Basic and acidic residues" evidence="6">
    <location>
        <begin position="14"/>
        <end position="23"/>
    </location>
</feature>
<dbReference type="Proteomes" id="UP000005226">
    <property type="component" value="Chromosome 15"/>
</dbReference>
<dbReference type="InterPro" id="IPR012916">
    <property type="entry name" value="RED_N"/>
</dbReference>
<feature type="domain" description="Protein RED C-terminal" evidence="7">
    <location>
        <begin position="388"/>
        <end position="493"/>
    </location>
</feature>
<feature type="region of interest" description="Disordered" evidence="6">
    <location>
        <begin position="1"/>
        <end position="77"/>
    </location>
</feature>
<dbReference type="Pfam" id="PF07808">
    <property type="entry name" value="RED_N"/>
    <property type="match status" value="1"/>
</dbReference>
<evidence type="ECO:0000256" key="2">
    <source>
        <dbReference type="ARBA" id="ARBA00006660"/>
    </source>
</evidence>
<accession>A0A674NQ74</accession>
<evidence type="ECO:0000256" key="4">
    <source>
        <dbReference type="ARBA" id="ARBA00023242"/>
    </source>
</evidence>
<evidence type="ECO:0000313" key="9">
    <source>
        <dbReference type="Ensembl" id="ENSTRUP00000075877.1"/>
    </source>
</evidence>
<keyword evidence="3" id="KW-0677">Repeat</keyword>
<comment type="similarity">
    <text evidence="2">Belongs to the RED family.</text>
</comment>
<feature type="domain" description="RED-like N-terminal" evidence="8">
    <location>
        <begin position="74"/>
        <end position="190"/>
    </location>
</feature>
<dbReference type="PANTHER" id="PTHR12765">
    <property type="entry name" value="RED PROTEIN IK FACTOR CYTOKINE IK"/>
    <property type="match status" value="1"/>
</dbReference>
<feature type="region of interest" description="Disordered" evidence="6">
    <location>
        <begin position="294"/>
        <end position="332"/>
    </location>
</feature>
<feature type="compositionally biased region" description="Low complexity" evidence="6">
    <location>
        <begin position="40"/>
        <end position="51"/>
    </location>
</feature>